<keyword evidence="5" id="KW-1185">Reference proteome</keyword>
<dbReference type="Proteomes" id="UP000277212">
    <property type="component" value="Unassembled WGS sequence"/>
</dbReference>
<dbReference type="GO" id="GO:0031177">
    <property type="term" value="F:phosphopantetheine binding"/>
    <property type="evidence" value="ECO:0007669"/>
    <property type="project" value="InterPro"/>
</dbReference>
<evidence type="ECO:0000256" key="1">
    <source>
        <dbReference type="ARBA" id="ARBA00022450"/>
    </source>
</evidence>
<organism evidence="4 5">
    <name type="scientific">Fusarium kuroshium</name>
    <dbReference type="NCBI Taxonomy" id="2010991"/>
    <lineage>
        <taxon>Eukaryota</taxon>
        <taxon>Fungi</taxon>
        <taxon>Dikarya</taxon>
        <taxon>Ascomycota</taxon>
        <taxon>Pezizomycotina</taxon>
        <taxon>Sordariomycetes</taxon>
        <taxon>Hypocreomycetidae</taxon>
        <taxon>Hypocreales</taxon>
        <taxon>Nectriaceae</taxon>
        <taxon>Fusarium</taxon>
        <taxon>Fusarium solani species complex</taxon>
    </lineage>
</organism>
<dbReference type="Gene3D" id="1.10.1200.10">
    <property type="entry name" value="ACP-like"/>
    <property type="match status" value="1"/>
</dbReference>
<evidence type="ECO:0000313" key="4">
    <source>
        <dbReference type="EMBL" id="RMJ03534.1"/>
    </source>
</evidence>
<dbReference type="AlphaFoldDB" id="A0A3M2REG2"/>
<dbReference type="EMBL" id="NKUJ01000509">
    <property type="protein sequence ID" value="RMJ03534.1"/>
    <property type="molecule type" value="Genomic_DNA"/>
</dbReference>
<dbReference type="InterPro" id="IPR036736">
    <property type="entry name" value="ACP-like_sf"/>
</dbReference>
<dbReference type="SUPFAM" id="SSF47336">
    <property type="entry name" value="ACP-like"/>
    <property type="match status" value="1"/>
</dbReference>
<proteinExistence type="predicted"/>
<dbReference type="SMART" id="SM00823">
    <property type="entry name" value="PKS_PP"/>
    <property type="match status" value="1"/>
</dbReference>
<dbReference type="InterPro" id="IPR020806">
    <property type="entry name" value="PKS_PP-bd"/>
</dbReference>
<evidence type="ECO:0000259" key="3">
    <source>
        <dbReference type="PROSITE" id="PS50075"/>
    </source>
</evidence>
<keyword evidence="2" id="KW-0597">Phosphoprotein</keyword>
<reference evidence="4 5" key="1">
    <citation type="submission" date="2017-06" db="EMBL/GenBank/DDBJ databases">
        <title>Comparative genomic analysis of Ambrosia Fusariam Clade fungi.</title>
        <authorList>
            <person name="Stajich J.E."/>
            <person name="Carrillo J."/>
            <person name="Kijimoto T."/>
            <person name="Eskalen A."/>
            <person name="O'Donnell K."/>
            <person name="Kasson M."/>
        </authorList>
    </citation>
    <scope>NUCLEOTIDE SEQUENCE [LARGE SCALE GENOMIC DNA]</scope>
    <source>
        <strain evidence="4">UCR3666</strain>
    </source>
</reference>
<evidence type="ECO:0000313" key="5">
    <source>
        <dbReference type="Proteomes" id="UP000277212"/>
    </source>
</evidence>
<dbReference type="STRING" id="2010991.A0A3M2REG2"/>
<protein>
    <recommendedName>
        <fullName evidence="3">Carrier domain-containing protein</fullName>
    </recommendedName>
</protein>
<sequence>MFHRQGGVIVTFSEVLSLIEYSMGEQARQDGYTQLIIGVDPSAIADDGTFNLRFMNDIIQPQTGIETAANETGAPRAVGTASVGQMLPAVASNQEQMLKVVVEAIANRIRELVAISGDDLGTGIPLVEVGVDSLVAIELKNWTGRELEASLQTPQILDAPSIASLAAIVVLGHNRFDRYQKCWRW</sequence>
<dbReference type="OrthoDB" id="5106588at2759"/>
<comment type="caution">
    <text evidence="4">The sequence shown here is derived from an EMBL/GenBank/DDBJ whole genome shotgun (WGS) entry which is preliminary data.</text>
</comment>
<name>A0A3M2REG2_9HYPO</name>
<dbReference type="InterPro" id="IPR009081">
    <property type="entry name" value="PP-bd_ACP"/>
</dbReference>
<gene>
    <name evidence="4" type="ORF">CDV36_014943</name>
</gene>
<evidence type="ECO:0000256" key="2">
    <source>
        <dbReference type="ARBA" id="ARBA00022553"/>
    </source>
</evidence>
<feature type="domain" description="Carrier" evidence="3">
    <location>
        <begin position="96"/>
        <end position="173"/>
    </location>
</feature>
<dbReference type="PROSITE" id="PS50075">
    <property type="entry name" value="CARRIER"/>
    <property type="match status" value="1"/>
</dbReference>
<dbReference type="Pfam" id="PF23297">
    <property type="entry name" value="ACP_SdgA_C"/>
    <property type="match status" value="1"/>
</dbReference>
<keyword evidence="1" id="KW-0596">Phosphopantetheine</keyword>
<accession>A0A3M2REG2</accession>